<feature type="coiled-coil region" evidence="7">
    <location>
        <begin position="52"/>
        <end position="79"/>
    </location>
</feature>
<dbReference type="PANTHER" id="PTHR17613:SF9">
    <property type="entry name" value="TRANSMEMBRANE AND COILED-COIL DOMAINS PROTEIN 2"/>
    <property type="match status" value="1"/>
</dbReference>
<proteinExistence type="inferred from homology"/>
<evidence type="ECO:0000256" key="9">
    <source>
        <dbReference type="SAM" id="Phobius"/>
    </source>
</evidence>
<dbReference type="RefSeq" id="XP_030634207.1">
    <property type="nucleotide sequence ID" value="XM_030778347.1"/>
</dbReference>
<evidence type="ECO:0000256" key="6">
    <source>
        <dbReference type="ARBA" id="ARBA00023136"/>
    </source>
</evidence>
<feature type="compositionally biased region" description="Basic and acidic residues" evidence="8">
    <location>
        <begin position="216"/>
        <end position="225"/>
    </location>
</feature>
<feature type="transmembrane region" description="Helical" evidence="9">
    <location>
        <begin position="450"/>
        <end position="469"/>
    </location>
</feature>
<feature type="coiled-coil region" evidence="7">
    <location>
        <begin position="297"/>
        <end position="367"/>
    </location>
</feature>
<dbReference type="Pfam" id="PF10267">
    <property type="entry name" value="Tmemb_cc2"/>
    <property type="match status" value="1"/>
</dbReference>
<dbReference type="InterPro" id="IPR019394">
    <property type="entry name" value="TEX28/TMCC"/>
</dbReference>
<comment type="similarity">
    <text evidence="2">Belongs to the TEX28 family.</text>
</comment>
<organism evidence="10 11">
    <name type="scientific">Chanos chanos</name>
    <name type="common">Milkfish</name>
    <name type="synonym">Mugil chanos</name>
    <dbReference type="NCBI Taxonomy" id="29144"/>
    <lineage>
        <taxon>Eukaryota</taxon>
        <taxon>Metazoa</taxon>
        <taxon>Chordata</taxon>
        <taxon>Craniata</taxon>
        <taxon>Vertebrata</taxon>
        <taxon>Euteleostomi</taxon>
        <taxon>Actinopterygii</taxon>
        <taxon>Neopterygii</taxon>
        <taxon>Teleostei</taxon>
        <taxon>Ostariophysi</taxon>
        <taxon>Gonorynchiformes</taxon>
        <taxon>Chanidae</taxon>
        <taxon>Chanos</taxon>
    </lineage>
</organism>
<feature type="compositionally biased region" description="Gly residues" evidence="8">
    <location>
        <begin position="253"/>
        <end position="268"/>
    </location>
</feature>
<reference evidence="11" key="1">
    <citation type="submission" date="2025-08" db="UniProtKB">
        <authorList>
            <consortium name="RefSeq"/>
        </authorList>
    </citation>
    <scope>IDENTIFICATION</scope>
</reference>
<evidence type="ECO:0000256" key="1">
    <source>
        <dbReference type="ARBA" id="ARBA00004370"/>
    </source>
</evidence>
<dbReference type="FunCoup" id="A0A6J2VQ42">
    <property type="interactions" value="1404"/>
</dbReference>
<evidence type="ECO:0000256" key="5">
    <source>
        <dbReference type="ARBA" id="ARBA00023054"/>
    </source>
</evidence>
<evidence type="ECO:0000313" key="11">
    <source>
        <dbReference type="RefSeq" id="XP_030634207.1"/>
    </source>
</evidence>
<dbReference type="GeneID" id="115815392"/>
<evidence type="ECO:0000256" key="2">
    <source>
        <dbReference type="ARBA" id="ARBA00008108"/>
    </source>
</evidence>
<dbReference type="OrthoDB" id="10072335at2759"/>
<sequence length="479" mass="52517">MSVSSPLSPLCSTFSQLDKSEVSTLGLPPSTSHGGSDGNISVDAGPEGAGELQRTRAALEHLQQKILKITEQIRVEQEARDDNVAEYLKLAHNADKQQASRIKQVFEKKNQKSAQTIAHLHKKLEHYHKKLKEIEQNGPARQPKDVLRDMQQGLKDVGANMRAGISGFGGGVVEGVKGGVSALTHTAVVSKPREFASLIRNKFGSADNIAHLKDTLEDGHPEETPRALSGSATLVSSPKYGSDDECSSATSGSGAGSNSGGAGGGAMSGLGQAIGSPRLDGHHHHHHSSWDALLEGLQEIKASQAQMEDAIDDMKTQLQSDYSYMTQCLQEERYRYERLEEQLNDLTELHQNEMTNLKQELASMEEKVAYQSYERARDIQEAVESCLTRITKLELQQQQQQVVQLEGVENANARALLGKLINVILALMAVLLVFVSTMANFITPLMKTRARVVATVLLAVFLVTLWKHWDFLELWLLPS</sequence>
<keyword evidence="5 7" id="KW-0175">Coiled coil</keyword>
<keyword evidence="6 9" id="KW-0472">Membrane</keyword>
<evidence type="ECO:0000256" key="4">
    <source>
        <dbReference type="ARBA" id="ARBA00022989"/>
    </source>
</evidence>
<dbReference type="GO" id="GO:0012505">
    <property type="term" value="C:endomembrane system"/>
    <property type="evidence" value="ECO:0007669"/>
    <property type="project" value="TreeGrafter"/>
</dbReference>
<dbReference type="AlphaFoldDB" id="A0A6J2VQ42"/>
<evidence type="ECO:0000256" key="7">
    <source>
        <dbReference type="SAM" id="Coils"/>
    </source>
</evidence>
<evidence type="ECO:0000256" key="3">
    <source>
        <dbReference type="ARBA" id="ARBA00022692"/>
    </source>
</evidence>
<comment type="subcellular location">
    <subcellularLocation>
        <location evidence="1">Membrane</location>
    </subcellularLocation>
</comment>
<name>A0A6J2VQ42_CHACN</name>
<feature type="region of interest" description="Disordered" evidence="8">
    <location>
        <begin position="216"/>
        <end position="287"/>
    </location>
</feature>
<dbReference type="PANTHER" id="PTHR17613">
    <property type="entry name" value="CEREBRAL PROTEIN-11-RELATED"/>
    <property type="match status" value="1"/>
</dbReference>
<evidence type="ECO:0000256" key="8">
    <source>
        <dbReference type="SAM" id="MobiDB-lite"/>
    </source>
</evidence>
<accession>A0A6J2VQ42</accession>
<dbReference type="GO" id="GO:0016020">
    <property type="term" value="C:membrane"/>
    <property type="evidence" value="ECO:0007669"/>
    <property type="project" value="UniProtKB-SubCell"/>
</dbReference>
<dbReference type="InParanoid" id="A0A6J2VQ42"/>
<keyword evidence="10" id="KW-1185">Reference proteome</keyword>
<keyword evidence="3 9" id="KW-0812">Transmembrane</keyword>
<feature type="transmembrane region" description="Helical" evidence="9">
    <location>
        <begin position="420"/>
        <end position="443"/>
    </location>
</feature>
<evidence type="ECO:0000313" key="10">
    <source>
        <dbReference type="Proteomes" id="UP000504632"/>
    </source>
</evidence>
<gene>
    <name evidence="11" type="primary">tmcc2</name>
</gene>
<dbReference type="CTD" id="9911"/>
<keyword evidence="4 9" id="KW-1133">Transmembrane helix</keyword>
<protein>
    <submittedName>
        <fullName evidence="11">Transmembrane and coiled-coil domains protein 2</fullName>
    </submittedName>
</protein>
<dbReference type="Proteomes" id="UP000504632">
    <property type="component" value="Chromosome 6"/>
</dbReference>
<dbReference type="GO" id="GO:0042982">
    <property type="term" value="P:amyloid precursor protein metabolic process"/>
    <property type="evidence" value="ECO:0007669"/>
    <property type="project" value="TreeGrafter"/>
</dbReference>
<feature type="region of interest" description="Disordered" evidence="8">
    <location>
        <begin position="22"/>
        <end position="48"/>
    </location>
</feature>